<dbReference type="GO" id="GO:0005886">
    <property type="term" value="C:plasma membrane"/>
    <property type="evidence" value="ECO:0007669"/>
    <property type="project" value="TreeGrafter"/>
</dbReference>
<evidence type="ECO:0000256" key="2">
    <source>
        <dbReference type="ARBA" id="ARBA00009399"/>
    </source>
</evidence>
<comment type="caution">
    <text evidence="8">The sequence shown here is derived from an EMBL/GenBank/DDBJ whole genome shotgun (WGS) entry which is preliminary data.</text>
</comment>
<name>A0A0D7F506_RHOPL</name>
<comment type="subcellular location">
    <subcellularLocation>
        <location evidence="1">Membrane</location>
        <topology evidence="1">Multi-pass membrane protein</topology>
    </subcellularLocation>
</comment>
<evidence type="ECO:0000256" key="6">
    <source>
        <dbReference type="SAM" id="Phobius"/>
    </source>
</evidence>
<feature type="transmembrane region" description="Helical" evidence="6">
    <location>
        <begin position="119"/>
        <end position="138"/>
    </location>
</feature>
<keyword evidence="5 6" id="KW-0472">Membrane</keyword>
<dbReference type="Pfam" id="PF04138">
    <property type="entry name" value="GtrA_DPMS_TM"/>
    <property type="match status" value="1"/>
</dbReference>
<sequence>MTPLFRRLLDLWHARPLASKMVSFAAIGAGNTVLDFGIFTLAFKVLELPLIPSNILAWLVAVSLSYVLNTMITFRAESGRVLKRRDYFSFVASGSVGVVANTATLVVLSNFMPVLGAKLIAILVSFAINFAMSHFVVFRRKLPSNP</sequence>
<dbReference type="OrthoDB" id="8264912at2"/>
<keyword evidence="4 6" id="KW-1133">Transmembrane helix</keyword>
<dbReference type="RefSeq" id="WP_044403929.1">
    <property type="nucleotide sequence ID" value="NZ_JXXE01000007.1"/>
</dbReference>
<dbReference type="AlphaFoldDB" id="A0A0D7F506"/>
<dbReference type="Proteomes" id="UP000032515">
    <property type="component" value="Unassembled WGS sequence"/>
</dbReference>
<dbReference type="PANTHER" id="PTHR38459:SF1">
    <property type="entry name" value="PROPHAGE BACTOPRENOL-LINKED GLUCOSE TRANSLOCASE HOMOLOG"/>
    <property type="match status" value="1"/>
</dbReference>
<keyword evidence="3 6" id="KW-0812">Transmembrane</keyword>
<proteinExistence type="inferred from homology"/>
<feature type="domain" description="GtrA/DPMS transmembrane" evidence="7">
    <location>
        <begin position="24"/>
        <end position="138"/>
    </location>
</feature>
<accession>A0A0D7F506</accession>
<dbReference type="EMBL" id="JXXE01000007">
    <property type="protein sequence ID" value="KIZ48189.1"/>
    <property type="molecule type" value="Genomic_DNA"/>
</dbReference>
<evidence type="ECO:0000256" key="4">
    <source>
        <dbReference type="ARBA" id="ARBA00022989"/>
    </source>
</evidence>
<feature type="transmembrane region" description="Helical" evidence="6">
    <location>
        <begin position="21"/>
        <end position="43"/>
    </location>
</feature>
<feature type="transmembrane region" description="Helical" evidence="6">
    <location>
        <begin position="55"/>
        <end position="75"/>
    </location>
</feature>
<evidence type="ECO:0000256" key="1">
    <source>
        <dbReference type="ARBA" id="ARBA00004141"/>
    </source>
</evidence>
<dbReference type="GO" id="GO:0000271">
    <property type="term" value="P:polysaccharide biosynthetic process"/>
    <property type="evidence" value="ECO:0007669"/>
    <property type="project" value="InterPro"/>
</dbReference>
<protein>
    <submittedName>
        <fullName evidence="8">Polysaccharide synthesis protein GtrA</fullName>
    </submittedName>
</protein>
<evidence type="ECO:0000256" key="5">
    <source>
        <dbReference type="ARBA" id="ARBA00023136"/>
    </source>
</evidence>
<dbReference type="InterPro" id="IPR007267">
    <property type="entry name" value="GtrA_DPMS_TM"/>
</dbReference>
<feature type="transmembrane region" description="Helical" evidence="6">
    <location>
        <begin position="87"/>
        <end position="107"/>
    </location>
</feature>
<reference evidence="8 9" key="1">
    <citation type="submission" date="2014-11" db="EMBL/GenBank/DDBJ databases">
        <title>Genomics and ecophysiology of heterotrophic nitrogen fixing bacteria isolated from estuarine surface water.</title>
        <authorList>
            <person name="Bentzon-Tilia M."/>
            <person name="Severin I."/>
            <person name="Hansen L.H."/>
            <person name="Riemann L."/>
        </authorList>
    </citation>
    <scope>NUCLEOTIDE SEQUENCE [LARGE SCALE GENOMIC DNA]</scope>
    <source>
        <strain evidence="8 9">BAL398</strain>
    </source>
</reference>
<evidence type="ECO:0000259" key="7">
    <source>
        <dbReference type="Pfam" id="PF04138"/>
    </source>
</evidence>
<dbReference type="PATRIC" id="fig|1076.23.peg.6246"/>
<gene>
    <name evidence="8" type="ORF">OO17_00240</name>
</gene>
<evidence type="ECO:0000313" key="8">
    <source>
        <dbReference type="EMBL" id="KIZ48189.1"/>
    </source>
</evidence>
<dbReference type="PANTHER" id="PTHR38459">
    <property type="entry name" value="PROPHAGE BACTOPRENOL-LINKED GLUCOSE TRANSLOCASE HOMOLOG"/>
    <property type="match status" value="1"/>
</dbReference>
<dbReference type="InterPro" id="IPR051401">
    <property type="entry name" value="GtrA_CellWall_Glycosyl"/>
</dbReference>
<organism evidence="8 9">
    <name type="scientific">Rhodopseudomonas palustris</name>
    <dbReference type="NCBI Taxonomy" id="1076"/>
    <lineage>
        <taxon>Bacteria</taxon>
        <taxon>Pseudomonadati</taxon>
        <taxon>Pseudomonadota</taxon>
        <taxon>Alphaproteobacteria</taxon>
        <taxon>Hyphomicrobiales</taxon>
        <taxon>Nitrobacteraceae</taxon>
        <taxon>Rhodopseudomonas</taxon>
    </lineage>
</organism>
<evidence type="ECO:0000256" key="3">
    <source>
        <dbReference type="ARBA" id="ARBA00022692"/>
    </source>
</evidence>
<evidence type="ECO:0000313" key="9">
    <source>
        <dbReference type="Proteomes" id="UP000032515"/>
    </source>
</evidence>
<comment type="similarity">
    <text evidence="2">Belongs to the GtrA family.</text>
</comment>